<name>A0A1C3NUI1_9ACTN</name>
<evidence type="ECO:0000313" key="2">
    <source>
        <dbReference type="Proteomes" id="UP000199013"/>
    </source>
</evidence>
<dbReference type="Proteomes" id="UP000199013">
    <property type="component" value="Unassembled WGS sequence"/>
</dbReference>
<dbReference type="AlphaFoldDB" id="A0A1C3NUI1"/>
<gene>
    <name evidence="1" type="ORF">FDG2_0904</name>
</gene>
<dbReference type="EMBL" id="FLUV01000360">
    <property type="protein sequence ID" value="SBW18969.1"/>
    <property type="molecule type" value="Genomic_DNA"/>
</dbReference>
<proteinExistence type="predicted"/>
<sequence>MLVPIKVTYTGTGSGTGSGTPWVDLSIRFHGSGGNTFGAGGEDDYCGVVPDSLSDVSEMFPNAEASGNACGSVPTDQVQGGSWIVEESLSLDSSRVFFALI</sequence>
<keyword evidence="2" id="KW-1185">Reference proteome</keyword>
<organism evidence="1 2">
    <name type="scientific">Candidatus Protofrankia californiensis</name>
    <dbReference type="NCBI Taxonomy" id="1839754"/>
    <lineage>
        <taxon>Bacteria</taxon>
        <taxon>Bacillati</taxon>
        <taxon>Actinomycetota</taxon>
        <taxon>Actinomycetes</taxon>
        <taxon>Frankiales</taxon>
        <taxon>Frankiaceae</taxon>
        <taxon>Protofrankia</taxon>
    </lineage>
</organism>
<protein>
    <submittedName>
        <fullName evidence="1">Uncharacterized protein</fullName>
    </submittedName>
</protein>
<accession>A0A1C3NUI1</accession>
<reference evidence="2" key="1">
    <citation type="submission" date="2016-02" db="EMBL/GenBank/DDBJ databases">
        <authorList>
            <person name="Wibberg D."/>
        </authorList>
    </citation>
    <scope>NUCLEOTIDE SEQUENCE [LARGE SCALE GENOMIC DNA]</scope>
</reference>
<evidence type="ECO:0000313" key="1">
    <source>
        <dbReference type="EMBL" id="SBW18969.1"/>
    </source>
</evidence>